<dbReference type="RefSeq" id="WP_343909653.1">
    <property type="nucleotide sequence ID" value="NZ_BAAAJE010000026.1"/>
</dbReference>
<reference evidence="3 4" key="1">
    <citation type="journal article" date="2019" name="Int. J. Syst. Evol. Microbiol.">
        <title>The Global Catalogue of Microorganisms (GCM) 10K type strain sequencing project: providing services to taxonomists for standard genome sequencing and annotation.</title>
        <authorList>
            <consortium name="The Broad Institute Genomics Platform"/>
            <consortium name="The Broad Institute Genome Sequencing Center for Infectious Disease"/>
            <person name="Wu L."/>
            <person name="Ma J."/>
        </authorList>
    </citation>
    <scope>NUCLEOTIDE SEQUENCE [LARGE SCALE GENOMIC DNA]</scope>
    <source>
        <strain evidence="3 4">JCM 11813</strain>
    </source>
</reference>
<organism evidence="3 4">
    <name type="scientific">Nocardioides aquiterrae</name>
    <dbReference type="NCBI Taxonomy" id="203799"/>
    <lineage>
        <taxon>Bacteria</taxon>
        <taxon>Bacillati</taxon>
        <taxon>Actinomycetota</taxon>
        <taxon>Actinomycetes</taxon>
        <taxon>Propionibacteriales</taxon>
        <taxon>Nocardioidaceae</taxon>
        <taxon>Nocardioides</taxon>
    </lineage>
</organism>
<dbReference type="Proteomes" id="UP001499979">
    <property type="component" value="Unassembled WGS sequence"/>
</dbReference>
<evidence type="ECO:0000313" key="4">
    <source>
        <dbReference type="Proteomes" id="UP001499979"/>
    </source>
</evidence>
<accession>A0ABN1UM83</accession>
<dbReference type="EMBL" id="BAAAJE010000026">
    <property type="protein sequence ID" value="GAA1158732.1"/>
    <property type="molecule type" value="Genomic_DNA"/>
</dbReference>
<protein>
    <recommendedName>
        <fullName evidence="5">Netrin module non-TIMP type domain-containing protein</fullName>
    </recommendedName>
</protein>
<comment type="caution">
    <text evidence="3">The sequence shown here is derived from an EMBL/GenBank/DDBJ whole genome shotgun (WGS) entry which is preliminary data.</text>
</comment>
<keyword evidence="1" id="KW-1133">Transmembrane helix</keyword>
<evidence type="ECO:0000313" key="3">
    <source>
        <dbReference type="EMBL" id="GAA1158732.1"/>
    </source>
</evidence>
<keyword evidence="4" id="KW-1185">Reference proteome</keyword>
<proteinExistence type="predicted"/>
<dbReference type="SUPFAM" id="SSF50242">
    <property type="entry name" value="TIMP-like"/>
    <property type="match status" value="1"/>
</dbReference>
<dbReference type="InterPro" id="IPR008993">
    <property type="entry name" value="TIMP-like_OB-fold"/>
</dbReference>
<dbReference type="PROSITE" id="PS51257">
    <property type="entry name" value="PROKAR_LIPOPROTEIN"/>
    <property type="match status" value="1"/>
</dbReference>
<evidence type="ECO:0000256" key="2">
    <source>
        <dbReference type="SAM" id="SignalP"/>
    </source>
</evidence>
<evidence type="ECO:0000256" key="1">
    <source>
        <dbReference type="SAM" id="Phobius"/>
    </source>
</evidence>
<keyword evidence="1" id="KW-0472">Membrane</keyword>
<evidence type="ECO:0008006" key="5">
    <source>
        <dbReference type="Google" id="ProtNLM"/>
    </source>
</evidence>
<keyword evidence="2" id="KW-0732">Signal</keyword>
<dbReference type="Gene3D" id="2.40.50.120">
    <property type="match status" value="1"/>
</dbReference>
<name>A0ABN1UM83_9ACTN</name>
<keyword evidence="1" id="KW-0812">Transmembrane</keyword>
<feature type="transmembrane region" description="Helical" evidence="1">
    <location>
        <begin position="164"/>
        <end position="185"/>
    </location>
</feature>
<sequence length="190" mass="19363">MPNRLLGRLLGRLLALVLLVGGVVAATGTAASACPQLDSSPAALAKRADQVFTGTVADRTRQGPGIHYAVDVERVYKGDVGAQASLTTPRSPRACGEPGLEKGREYVFFVSGGHIDVHGAAPATDARVARVERLLGPGTSPTPAEPAHATLSLVAGEPTTLARLAAPGVALVIVGLLGLLLVAGLGRRRS</sequence>
<gene>
    <name evidence="3" type="ORF">GCM10009606_40690</name>
</gene>
<feature type="chain" id="PRO_5045983649" description="Netrin module non-TIMP type domain-containing protein" evidence="2">
    <location>
        <begin position="26"/>
        <end position="190"/>
    </location>
</feature>
<feature type="signal peptide" evidence="2">
    <location>
        <begin position="1"/>
        <end position="25"/>
    </location>
</feature>